<dbReference type="EMBL" id="BK014927">
    <property type="protein sequence ID" value="DAD83028.1"/>
    <property type="molecule type" value="Genomic_DNA"/>
</dbReference>
<dbReference type="GO" id="GO:0006508">
    <property type="term" value="P:proteolysis"/>
    <property type="evidence" value="ECO:0007669"/>
    <property type="project" value="UniProtKB-KW"/>
</dbReference>
<dbReference type="Pfam" id="PF04586">
    <property type="entry name" value="Peptidase_S78"/>
    <property type="match status" value="1"/>
</dbReference>
<feature type="domain" description="Prohead serine protease" evidence="6">
    <location>
        <begin position="94"/>
        <end position="194"/>
    </location>
</feature>
<keyword evidence="5" id="KW-1273">Viral capsid maturation</keyword>
<evidence type="ECO:0000259" key="6">
    <source>
        <dbReference type="Pfam" id="PF04586"/>
    </source>
</evidence>
<dbReference type="GO" id="GO:0046797">
    <property type="term" value="P:viral procapsid maturation"/>
    <property type="evidence" value="ECO:0007669"/>
    <property type="project" value="UniProtKB-KW"/>
</dbReference>
<dbReference type="InterPro" id="IPR054613">
    <property type="entry name" value="Peptidase_S78_dom"/>
</dbReference>
<keyword evidence="1" id="KW-1188">Viral release from host cell</keyword>
<organism evidence="7">
    <name type="scientific">Caudovirales sp. ct1Jx6</name>
    <dbReference type="NCBI Taxonomy" id="2826765"/>
    <lineage>
        <taxon>Viruses</taxon>
        <taxon>Duplodnaviria</taxon>
        <taxon>Heunggongvirae</taxon>
        <taxon>Uroviricota</taxon>
        <taxon>Caudoviricetes</taxon>
    </lineage>
</organism>
<reference evidence="7" key="1">
    <citation type="journal article" date="2021" name="Proc. Natl. Acad. Sci. U.S.A.">
        <title>A Catalog of Tens of Thousands of Viruses from Human Metagenomes Reveals Hidden Associations with Chronic Diseases.</title>
        <authorList>
            <person name="Tisza M.J."/>
            <person name="Buck C.B."/>
        </authorList>
    </citation>
    <scope>NUCLEOTIDE SEQUENCE</scope>
    <source>
        <strain evidence="7">Ct1Jx6</strain>
    </source>
</reference>
<dbReference type="GO" id="GO:0008233">
    <property type="term" value="F:peptidase activity"/>
    <property type="evidence" value="ECO:0007669"/>
    <property type="project" value="UniProtKB-KW"/>
</dbReference>
<evidence type="ECO:0000256" key="5">
    <source>
        <dbReference type="ARBA" id="ARBA00023045"/>
    </source>
</evidence>
<sequence>MDKRSSQLPQGQESRMENLARMANQRPKTEVERQIHKNLGCRCITVSDVRAVEDKERTFIVSFSSEEPYERWFGMEILDHTPGAVDLERLNSIGVVLFNHDVNKVCGKIIKAWLENARCYAEIEFDSDEFAELIYQKVKCGTLKATSVRYSVDTWEEVAAGKMSSTGKYTGPCSVAVKWEPLEISIVSVPADATVGVGRTYGSAEESYSEENNLSIDECFRKINENS</sequence>
<keyword evidence="3" id="KW-0378">Hydrolase</keyword>
<evidence type="ECO:0000256" key="1">
    <source>
        <dbReference type="ARBA" id="ARBA00022612"/>
    </source>
</evidence>
<proteinExistence type="predicted"/>
<evidence type="ECO:0000256" key="2">
    <source>
        <dbReference type="ARBA" id="ARBA00022670"/>
    </source>
</evidence>
<evidence type="ECO:0000256" key="3">
    <source>
        <dbReference type="ARBA" id="ARBA00022801"/>
    </source>
</evidence>
<name>A0A8S5MLC9_9CAUD</name>
<evidence type="ECO:0000256" key="4">
    <source>
        <dbReference type="ARBA" id="ARBA00022950"/>
    </source>
</evidence>
<keyword evidence="2" id="KW-0645">Protease</keyword>
<protein>
    <submittedName>
        <fullName evidence="7">Major capsid protein</fullName>
    </submittedName>
</protein>
<accession>A0A8S5MLC9</accession>
<keyword evidence="4" id="KW-0118">Viral capsid assembly</keyword>
<evidence type="ECO:0000313" key="7">
    <source>
        <dbReference type="EMBL" id="DAD83028.1"/>
    </source>
</evidence>